<name>A0ABX7N054_9BACT</name>
<reference evidence="5 6" key="1">
    <citation type="submission" date="2021-02" db="EMBL/GenBank/DDBJ databases">
        <title>De Novo genome assembly of isolated myxobacteria.</title>
        <authorList>
            <person name="Stevens D.C."/>
        </authorList>
    </citation>
    <scope>NUCLEOTIDE SEQUENCE [LARGE SCALE GENOMIC DNA]</scope>
    <source>
        <strain evidence="5 6">SCHIC003</strain>
    </source>
</reference>
<protein>
    <submittedName>
        <fullName evidence="5">AAA family ATPase</fullName>
    </submittedName>
</protein>
<proteinExistence type="predicted"/>
<keyword evidence="3" id="KW-0472">Membrane</keyword>
<evidence type="ECO:0000256" key="3">
    <source>
        <dbReference type="SAM" id="Phobius"/>
    </source>
</evidence>
<feature type="region of interest" description="Disordered" evidence="2">
    <location>
        <begin position="540"/>
        <end position="559"/>
    </location>
</feature>
<gene>
    <name evidence="5" type="ORF">JY572_26005</name>
</gene>
<evidence type="ECO:0000256" key="1">
    <source>
        <dbReference type="SAM" id="Coils"/>
    </source>
</evidence>
<keyword evidence="3" id="KW-1133">Transmembrane helix</keyword>
<dbReference type="Proteomes" id="UP000663090">
    <property type="component" value="Chromosome"/>
</dbReference>
<evidence type="ECO:0000313" key="5">
    <source>
        <dbReference type="EMBL" id="QSQ11833.1"/>
    </source>
</evidence>
<sequence>MKPGLRIDSLRVRRFGHFSDYALELGPGLHLLYGPNEAGKSTLLAFLRAMLFGFEKRGHPERYAPPDEDTSSGGELRLLTATGALTVRRMATARGRKSESVTVLGPQGEPLSEERLKEARGHVTRELFFDVFAFRLEELAGFEQLTEERGASEALVAASMRGARRLPEAMALLRKNAELLYKPAGVNPELNVKLRELEEVQEKLRQEGNRPALYFAMRDKQEALGVESRALEARGQEERRELERLERLESALGDVTALAAARAELETLPILGAFPEGGEARLEDVLHRSRGYRAEVARLAERLASTESELERLSVASPVRGREEASRAAVAAFSERSELLRALPARRAALGMKRRQVEAALEELGLDVDGPRLLALDLSAGARAGLESLASRLEVEELGRREAGSALGRARLERERMDDALMRMEVELAGLPEARPAQVRHQQAGLSRMRGVRADLERLGEQKEEARRRLEGLRGQEVEPATPAGVIPLWWVPVAALVAVALAVGAWWLGGFVAGGLGLGGGLVLTGLLELARRRVEAARDTERGTREARQSERRQDEERQRAALAGLAAREELLHRELLASAIEAGLTPAATLADMTARESVLAEALEKAARREALVRERDALRASHDVALREERHADETRRGHETRHASLTSELTACLSSRCFPPGLPPQAALALWRDASALRQRWQDVGAEEAALVVDEDACEGVITRLRTLAAELFPGTELPLDGGSPPPQRALGNGPRLSRSSPEVESLALRVSSALDAAREQEAERRTVVERHRELREEKARLDELSRAEEAALASLLAEGGGGDEESFRRHARQARRATELTHHARELAHRIEARTGLSDTEARESLRALGGEAGLRVSLEQLRASHTQAQAKARELLTEQGATGNQLEQWENDDLLARLRIQEETLRAKVAELATRYAEDKLALALLGQARRRFEEEQQPRVVQLASEHFTLLTAGRYRRVFIPAGDERELRVSDGQRDWTAAQLSRGTREQLYLAFRLAVVRDFSETRGALPLIVDDVLVNFDPLRARAAIHLLAQLSEHQQVIAFTCHPWLRALFEAEGARLQHLETRDTPSALRAG</sequence>
<feature type="transmembrane region" description="Helical" evidence="3">
    <location>
        <begin position="514"/>
        <end position="532"/>
    </location>
</feature>
<dbReference type="Gene3D" id="3.40.50.300">
    <property type="entry name" value="P-loop containing nucleotide triphosphate hydrolases"/>
    <property type="match status" value="2"/>
</dbReference>
<evidence type="ECO:0000259" key="4">
    <source>
        <dbReference type="Pfam" id="PF13514"/>
    </source>
</evidence>
<feature type="coiled-coil region" evidence="1">
    <location>
        <begin position="289"/>
        <end position="316"/>
    </location>
</feature>
<feature type="coiled-coil region" evidence="1">
    <location>
        <begin position="867"/>
        <end position="924"/>
    </location>
</feature>
<feature type="coiled-coil region" evidence="1">
    <location>
        <begin position="449"/>
        <end position="476"/>
    </location>
</feature>
<feature type="region of interest" description="Disordered" evidence="2">
    <location>
        <begin position="722"/>
        <end position="750"/>
    </location>
</feature>
<dbReference type="EMBL" id="CP071091">
    <property type="protein sequence ID" value="QSQ11833.1"/>
    <property type="molecule type" value="Genomic_DNA"/>
</dbReference>
<keyword evidence="6" id="KW-1185">Reference proteome</keyword>
<dbReference type="RefSeq" id="WP_206713572.1">
    <property type="nucleotide sequence ID" value="NZ_CP071091.1"/>
</dbReference>
<dbReference type="Pfam" id="PF13514">
    <property type="entry name" value="AAA_27"/>
    <property type="match status" value="1"/>
</dbReference>
<accession>A0ABX7N054</accession>
<feature type="transmembrane region" description="Helical" evidence="3">
    <location>
        <begin position="489"/>
        <end position="508"/>
    </location>
</feature>
<dbReference type="SUPFAM" id="SSF52540">
    <property type="entry name" value="P-loop containing nucleoside triphosphate hydrolases"/>
    <property type="match status" value="1"/>
</dbReference>
<feature type="coiled-coil region" evidence="1">
    <location>
        <begin position="187"/>
        <end position="248"/>
    </location>
</feature>
<feature type="domain" description="YhaN AAA" evidence="4">
    <location>
        <begin position="6"/>
        <end position="208"/>
    </location>
</feature>
<organism evidence="5 6">
    <name type="scientific">Myxococcus landrumensis</name>
    <dbReference type="NCBI Taxonomy" id="2813577"/>
    <lineage>
        <taxon>Bacteria</taxon>
        <taxon>Pseudomonadati</taxon>
        <taxon>Myxococcota</taxon>
        <taxon>Myxococcia</taxon>
        <taxon>Myxococcales</taxon>
        <taxon>Cystobacterineae</taxon>
        <taxon>Myxococcaceae</taxon>
        <taxon>Myxococcus</taxon>
    </lineage>
</organism>
<dbReference type="PANTHER" id="PTHR41259">
    <property type="entry name" value="DOUBLE-STRAND BREAK REPAIR RAD50 ATPASE, PUTATIVE-RELATED"/>
    <property type="match status" value="1"/>
</dbReference>
<keyword evidence="3" id="KW-0812">Transmembrane</keyword>
<dbReference type="PANTHER" id="PTHR41259:SF1">
    <property type="entry name" value="DOUBLE-STRAND BREAK REPAIR RAD50 ATPASE, PUTATIVE-RELATED"/>
    <property type="match status" value="1"/>
</dbReference>
<evidence type="ECO:0000256" key="2">
    <source>
        <dbReference type="SAM" id="MobiDB-lite"/>
    </source>
</evidence>
<feature type="coiled-coil region" evidence="1">
    <location>
        <begin position="765"/>
        <end position="802"/>
    </location>
</feature>
<evidence type="ECO:0000313" key="6">
    <source>
        <dbReference type="Proteomes" id="UP000663090"/>
    </source>
</evidence>
<dbReference type="InterPro" id="IPR027417">
    <property type="entry name" value="P-loop_NTPase"/>
</dbReference>
<keyword evidence="1" id="KW-0175">Coiled coil</keyword>
<dbReference type="InterPro" id="IPR038734">
    <property type="entry name" value="YhaN_AAA"/>
</dbReference>